<dbReference type="PANTHER" id="PTHR11552:SF186">
    <property type="entry name" value="GLUCOSE-METHANOL-CHOLINE OXIDOREDUCTASE N-TERMINAL DOMAIN-CONTAINING PROTEIN"/>
    <property type="match status" value="1"/>
</dbReference>
<protein>
    <submittedName>
        <fullName evidence="6 8">Glucose dehydrogenase</fullName>
    </submittedName>
</protein>
<dbReference type="Pfam" id="PF05199">
    <property type="entry name" value="GMC_oxred_C"/>
    <property type="match status" value="1"/>
</dbReference>
<dbReference type="InterPro" id="IPR000172">
    <property type="entry name" value="GMC_OxRdtase_N"/>
</dbReference>
<evidence type="ECO:0000313" key="6">
    <source>
        <dbReference type="EMBL" id="MBY82321.1"/>
    </source>
</evidence>
<dbReference type="SUPFAM" id="SSF54373">
    <property type="entry name" value="FAD-linked reductases, C-terminal domain"/>
    <property type="match status" value="1"/>
</dbReference>
<sequence length="644" mass="71784">MAPNAFAARLATRIAISYGPSVSYIMLIRVAVLFFRPDIEDADHRLMDLQVAEIKDKYDFVVIGGGSAGSVVANRLSENPNWTVLLIEAGIDEPTLSDIPMLYPSLQRTSVDWQYKTEPSHSSCLGFNGNRSSWPRGKVIGGSSVLNAMFYVRGNKKDYDAWYDAGNKGWSYKDVLPYFIKSQDIRIPELMDSKYHGKGGYLTVEHFRSQSPIVYNFLEAAKEIGYDEVDINGESQTGFTRSQGTLRNGLRCSTAKAFLRPIIDRPNLHISLHTHALKIEFENGRATGVLISKLGRIPTLVKAEKEVVLSAGAINSPHLLMLSGIGPADKIRKAGVKITKHVPGVGQNLQDHIAMGGVTYLFDSPDKFSPLGMGVVLPRVLTLNSFIQFFRDKMGPLYRIPLGEAMGFVNTIYNEDTEWPDIQLFMATAGDNDDGGLLNKRDVGVTDEYYEQVFEPILYQDAFTLAPLLLRPYSRGYIEITSSNPYTAPKIVPNYLSDPRDVKILVEGAKIGYALSRTAALRNINTTLHNIPTPGCELHSFMSDAYWECQARHYTMTIYHPVGTCKMGPAEDQYAVVDENLRVRGVSGLRVVDASIMPTIVNGNTNAPTIMIAEKASDMIKRDWVGHTRTFKSRFAKKTVKRWW</sequence>
<evidence type="ECO:0000256" key="2">
    <source>
        <dbReference type="PIRSR" id="PIRSR000137-2"/>
    </source>
</evidence>
<dbReference type="Proteomes" id="UP000694846">
    <property type="component" value="Unplaced"/>
</dbReference>
<feature type="binding site" evidence="2">
    <location>
        <position position="139"/>
    </location>
    <ligand>
        <name>FAD</name>
        <dbReference type="ChEBI" id="CHEBI:57692"/>
    </ligand>
</feature>
<dbReference type="InterPro" id="IPR012132">
    <property type="entry name" value="GMC_OxRdtase"/>
</dbReference>
<feature type="domain" description="Glucose-methanol-choline oxidoreductase N-terminal" evidence="4">
    <location>
        <begin position="137"/>
        <end position="160"/>
    </location>
</feature>
<dbReference type="Gene3D" id="3.50.50.60">
    <property type="entry name" value="FAD/NAD(P)-binding domain"/>
    <property type="match status" value="1"/>
</dbReference>
<gene>
    <name evidence="6" type="primary">Gld_5</name>
    <name evidence="8" type="synonym">LOC112679868</name>
    <name evidence="6" type="ORF">g.2053</name>
</gene>
<dbReference type="InterPro" id="IPR007867">
    <property type="entry name" value="GMC_OxRtase_C"/>
</dbReference>
<dbReference type="AlphaFoldDB" id="A0A2S2QX21"/>
<dbReference type="Pfam" id="PF00732">
    <property type="entry name" value="GMC_oxred_N"/>
    <property type="match status" value="1"/>
</dbReference>
<evidence type="ECO:0000256" key="3">
    <source>
        <dbReference type="RuleBase" id="RU003968"/>
    </source>
</evidence>
<dbReference type="PROSITE" id="PS00623">
    <property type="entry name" value="GMC_OXRED_1"/>
    <property type="match status" value="1"/>
</dbReference>
<dbReference type="GO" id="GO:0050660">
    <property type="term" value="F:flavin adenine dinucleotide binding"/>
    <property type="evidence" value="ECO:0007669"/>
    <property type="project" value="InterPro"/>
</dbReference>
<organism evidence="6">
    <name type="scientific">Sipha flava</name>
    <name type="common">yellow sugarcane aphid</name>
    <dbReference type="NCBI Taxonomy" id="143950"/>
    <lineage>
        <taxon>Eukaryota</taxon>
        <taxon>Metazoa</taxon>
        <taxon>Ecdysozoa</taxon>
        <taxon>Arthropoda</taxon>
        <taxon>Hexapoda</taxon>
        <taxon>Insecta</taxon>
        <taxon>Pterygota</taxon>
        <taxon>Neoptera</taxon>
        <taxon>Paraneoptera</taxon>
        <taxon>Hemiptera</taxon>
        <taxon>Sternorrhyncha</taxon>
        <taxon>Aphidomorpha</taxon>
        <taxon>Aphidoidea</taxon>
        <taxon>Aphididae</taxon>
        <taxon>Sipha</taxon>
    </lineage>
</organism>
<evidence type="ECO:0000313" key="8">
    <source>
        <dbReference type="RefSeq" id="XP_025405591.1"/>
    </source>
</evidence>
<comment type="cofactor">
    <cofactor evidence="2">
        <name>FAD</name>
        <dbReference type="ChEBI" id="CHEBI:57692"/>
    </cofactor>
</comment>
<keyword evidence="7" id="KW-1185">Reference proteome</keyword>
<evidence type="ECO:0000259" key="5">
    <source>
        <dbReference type="PROSITE" id="PS00624"/>
    </source>
</evidence>
<dbReference type="SUPFAM" id="SSF51905">
    <property type="entry name" value="FAD/NAD(P)-binding domain"/>
    <property type="match status" value="1"/>
</dbReference>
<name>A0A2S2QX21_9HEMI</name>
<reference evidence="8" key="2">
    <citation type="submission" date="2025-04" db="UniProtKB">
        <authorList>
            <consortium name="RefSeq"/>
        </authorList>
    </citation>
    <scope>IDENTIFICATION</scope>
    <source>
        <tissue evidence="8">Whole body</tissue>
    </source>
</reference>
<dbReference type="Gene3D" id="3.30.560.10">
    <property type="entry name" value="Glucose Oxidase, domain 3"/>
    <property type="match status" value="1"/>
</dbReference>
<dbReference type="InterPro" id="IPR036188">
    <property type="entry name" value="FAD/NAD-bd_sf"/>
</dbReference>
<keyword evidence="3" id="KW-0285">Flavoprotein</keyword>
<accession>A0A2S2QX21</accession>
<evidence type="ECO:0000256" key="1">
    <source>
        <dbReference type="ARBA" id="ARBA00010790"/>
    </source>
</evidence>
<evidence type="ECO:0000313" key="7">
    <source>
        <dbReference type="Proteomes" id="UP000694846"/>
    </source>
</evidence>
<dbReference type="OrthoDB" id="269227at2759"/>
<dbReference type="PIRSF" id="PIRSF000137">
    <property type="entry name" value="Alcohol_oxidase"/>
    <property type="match status" value="1"/>
</dbReference>
<dbReference type="PANTHER" id="PTHR11552">
    <property type="entry name" value="GLUCOSE-METHANOL-CHOLINE GMC OXIDOREDUCTASE"/>
    <property type="match status" value="1"/>
</dbReference>
<evidence type="ECO:0000259" key="4">
    <source>
        <dbReference type="PROSITE" id="PS00623"/>
    </source>
</evidence>
<dbReference type="GO" id="GO:0016614">
    <property type="term" value="F:oxidoreductase activity, acting on CH-OH group of donors"/>
    <property type="evidence" value="ECO:0007669"/>
    <property type="project" value="InterPro"/>
</dbReference>
<comment type="similarity">
    <text evidence="1 3">Belongs to the GMC oxidoreductase family.</text>
</comment>
<feature type="domain" description="Glucose-methanol-choline oxidoreductase N-terminal" evidence="5">
    <location>
        <begin position="312"/>
        <end position="326"/>
    </location>
</feature>
<proteinExistence type="inferred from homology"/>
<dbReference type="RefSeq" id="XP_025405591.1">
    <property type="nucleotide sequence ID" value="XM_025549806.1"/>
</dbReference>
<dbReference type="PROSITE" id="PS00624">
    <property type="entry name" value="GMC_OXRED_2"/>
    <property type="match status" value="1"/>
</dbReference>
<dbReference type="EMBL" id="GGMS01013118">
    <property type="protein sequence ID" value="MBY82321.1"/>
    <property type="molecule type" value="Transcribed_RNA"/>
</dbReference>
<reference evidence="6" key="1">
    <citation type="submission" date="2018-04" db="EMBL/GenBank/DDBJ databases">
        <title>Transcriptome assembly of Sipha flava.</title>
        <authorList>
            <person name="Scully E.D."/>
            <person name="Geib S.M."/>
            <person name="Palmer N.A."/>
            <person name="Koch K."/>
            <person name="Bradshaw J."/>
            <person name="Heng-Moss T."/>
            <person name="Sarath G."/>
        </authorList>
    </citation>
    <scope>NUCLEOTIDE SEQUENCE</scope>
</reference>
<keyword evidence="2 3" id="KW-0274">FAD</keyword>